<dbReference type="GO" id="GO:0005829">
    <property type="term" value="C:cytosol"/>
    <property type="evidence" value="ECO:0007669"/>
    <property type="project" value="TreeGrafter"/>
</dbReference>
<dbReference type="KEGG" id="dfs:HGD76_03240"/>
<reference evidence="3 4" key="2">
    <citation type="submission" date="2020-04" db="EMBL/GenBank/DDBJ databases">
        <authorList>
            <person name="Fomenkov A."/>
            <person name="Anton B.P."/>
            <person name="Roberts R.J."/>
        </authorList>
    </citation>
    <scope>NUCLEOTIDE SEQUENCE [LARGE SCALE GENOMIC DNA]</scope>
    <source>
        <strain evidence="3 4">CCAP 1403/13f</strain>
    </source>
</reference>
<dbReference type="InterPro" id="IPR000212">
    <property type="entry name" value="DNA_helicase_UvrD/REP"/>
</dbReference>
<dbReference type="PANTHER" id="PTHR11070:SF2">
    <property type="entry name" value="ATP-DEPENDENT DNA HELICASE SRS2"/>
    <property type="match status" value="1"/>
</dbReference>
<evidence type="ECO:0000259" key="2">
    <source>
        <dbReference type="Pfam" id="PF08378"/>
    </source>
</evidence>
<feature type="compositionally biased region" description="Basic and acidic residues" evidence="1">
    <location>
        <begin position="213"/>
        <end position="227"/>
    </location>
</feature>
<dbReference type="GO" id="GO:0003677">
    <property type="term" value="F:DNA binding"/>
    <property type="evidence" value="ECO:0007669"/>
    <property type="project" value="InterPro"/>
</dbReference>
<dbReference type="InterPro" id="IPR027417">
    <property type="entry name" value="P-loop_NTPase"/>
</dbReference>
<protein>
    <submittedName>
        <fullName evidence="3">AAA family ATPase</fullName>
    </submittedName>
</protein>
<dbReference type="Pfam" id="PF13245">
    <property type="entry name" value="AAA_19"/>
    <property type="match status" value="1"/>
</dbReference>
<dbReference type="Gene3D" id="3.40.50.300">
    <property type="entry name" value="P-loop containing nucleotide triphosphate hydrolases"/>
    <property type="match status" value="1"/>
</dbReference>
<gene>
    <name evidence="3" type="ORF">HGD76_03240</name>
</gene>
<dbReference type="RefSeq" id="WP_168694949.1">
    <property type="nucleotide sequence ID" value="NZ_CP051206.1"/>
</dbReference>
<dbReference type="SUPFAM" id="SSF52540">
    <property type="entry name" value="P-loop containing nucleoside triphosphate hydrolases"/>
    <property type="match status" value="1"/>
</dbReference>
<organism evidence="3 4">
    <name type="scientific">Dolichospermum flos-aquae CCAP 1403/13F</name>
    <dbReference type="NCBI Taxonomy" id="315271"/>
    <lineage>
        <taxon>Bacteria</taxon>
        <taxon>Bacillati</taxon>
        <taxon>Cyanobacteriota</taxon>
        <taxon>Cyanophyceae</taxon>
        <taxon>Nostocales</taxon>
        <taxon>Aphanizomenonaceae</taxon>
        <taxon>Dolichospermum</taxon>
    </lineage>
</organism>
<evidence type="ECO:0000256" key="1">
    <source>
        <dbReference type="SAM" id="MobiDB-lite"/>
    </source>
</evidence>
<proteinExistence type="predicted"/>
<reference evidence="3 4" key="1">
    <citation type="submission" date="2020-04" db="EMBL/GenBank/DDBJ databases">
        <title>Genome-Wide Identification of 5-Methylcytosine Sites in Bacterial Genomes By High-Throughput Sequencing of MspJI Restriction Fragments.</title>
        <authorList>
            <person name="Wu V."/>
        </authorList>
    </citation>
    <scope>NUCLEOTIDE SEQUENCE [LARGE SCALE GENOMIC DNA]</scope>
    <source>
        <strain evidence="3 4">CCAP 1403/13f</strain>
    </source>
</reference>
<dbReference type="GO" id="GO:0005524">
    <property type="term" value="F:ATP binding"/>
    <property type="evidence" value="ECO:0007669"/>
    <property type="project" value="InterPro"/>
</dbReference>
<dbReference type="AlphaFoldDB" id="A0A6H2BUX1"/>
<dbReference type="InterPro" id="IPR011528">
    <property type="entry name" value="NERD"/>
</dbReference>
<evidence type="ECO:0000313" key="3">
    <source>
        <dbReference type="EMBL" id="QJB43382.1"/>
    </source>
</evidence>
<dbReference type="EMBL" id="CP051206">
    <property type="protein sequence ID" value="QJB43382.1"/>
    <property type="molecule type" value="Genomic_DNA"/>
</dbReference>
<feature type="region of interest" description="Disordered" evidence="1">
    <location>
        <begin position="205"/>
        <end position="228"/>
    </location>
</feature>
<feature type="domain" description="NERD" evidence="2">
    <location>
        <begin position="20"/>
        <end position="110"/>
    </location>
</feature>
<dbReference type="GO" id="GO:0043138">
    <property type="term" value="F:3'-5' DNA helicase activity"/>
    <property type="evidence" value="ECO:0007669"/>
    <property type="project" value="TreeGrafter"/>
</dbReference>
<name>A0A6H2BUX1_DOLFA</name>
<dbReference type="Proteomes" id="UP000502433">
    <property type="component" value="Chromosome"/>
</dbReference>
<dbReference type="GO" id="GO:0000725">
    <property type="term" value="P:recombinational repair"/>
    <property type="evidence" value="ECO:0007669"/>
    <property type="project" value="TreeGrafter"/>
</dbReference>
<dbReference type="PANTHER" id="PTHR11070">
    <property type="entry name" value="UVRD / RECB / PCRA DNA HELICASE FAMILY MEMBER"/>
    <property type="match status" value="1"/>
</dbReference>
<evidence type="ECO:0000313" key="4">
    <source>
        <dbReference type="Proteomes" id="UP000502433"/>
    </source>
</evidence>
<accession>A0A6H2BUX1</accession>
<sequence length="405" mass="47277">MARIFPDWDAINSMNNPLTKGEKALAKFLYENLSDNWEIYVQPFLNGDRPDIVILNPHVGVMIYEVKDLNLDLYYWESNRLFVKTINGSYPTDNPIEQVRHYKNSILNLYIPSLREKIDQNPKALSLIRTGVYFHEASTQEVSNFLQNSKYTSSVNEPIIGFDSLHKNNLKTVVPDCNWTQSKWINSKDSHIFETLRNWLSPPFHSKQQGTKIKLDDSQKRHAEPKPGHHRIKAVAGSGKTLILAYRAAKLASEGKRVLVITFNITLWHYIRDQIARTPFDFDWKNIVFKHFHGFCSDECKRLGIEWPNSKENDQLFKTIIPNRLIEVITGKIPHKASKDQLNFDAILIDEGQDYYWEWYNLICHYLNERNELLLVCDTRQNIYQRDIDSGQTHLNSVIHAQQGF</sequence>
<dbReference type="GO" id="GO:0033202">
    <property type="term" value="C:DNA helicase complex"/>
    <property type="evidence" value="ECO:0007669"/>
    <property type="project" value="TreeGrafter"/>
</dbReference>
<dbReference type="Pfam" id="PF08378">
    <property type="entry name" value="NERD"/>
    <property type="match status" value="1"/>
</dbReference>